<comment type="caution">
    <text evidence="2">The sequence shown here is derived from an EMBL/GenBank/DDBJ whole genome shotgun (WGS) entry which is preliminary data.</text>
</comment>
<gene>
    <name evidence="2" type="ORF">KI387_002997</name>
</gene>
<evidence type="ECO:0000313" key="3">
    <source>
        <dbReference type="Proteomes" id="UP000824469"/>
    </source>
</evidence>
<proteinExistence type="predicted"/>
<organism evidence="2 3">
    <name type="scientific">Taxus chinensis</name>
    <name type="common">Chinese yew</name>
    <name type="synonym">Taxus wallichiana var. chinensis</name>
    <dbReference type="NCBI Taxonomy" id="29808"/>
    <lineage>
        <taxon>Eukaryota</taxon>
        <taxon>Viridiplantae</taxon>
        <taxon>Streptophyta</taxon>
        <taxon>Embryophyta</taxon>
        <taxon>Tracheophyta</taxon>
        <taxon>Spermatophyta</taxon>
        <taxon>Pinopsida</taxon>
        <taxon>Pinidae</taxon>
        <taxon>Conifers II</taxon>
        <taxon>Cupressales</taxon>
        <taxon>Taxaceae</taxon>
        <taxon>Taxus</taxon>
    </lineage>
</organism>
<dbReference type="Proteomes" id="UP000824469">
    <property type="component" value="Unassembled WGS sequence"/>
</dbReference>
<dbReference type="AlphaFoldDB" id="A0AA38LPA2"/>
<keyword evidence="3" id="KW-1185">Reference proteome</keyword>
<feature type="region of interest" description="Disordered" evidence="1">
    <location>
        <begin position="30"/>
        <end position="55"/>
    </location>
</feature>
<accession>A0AA38LPA2</accession>
<evidence type="ECO:0000256" key="1">
    <source>
        <dbReference type="SAM" id="MobiDB-lite"/>
    </source>
</evidence>
<evidence type="ECO:0000313" key="2">
    <source>
        <dbReference type="EMBL" id="KAH9330889.1"/>
    </source>
</evidence>
<sequence length="71" mass="7765">MVEVYWQQDDTGALCISGNSDEMPVPQHLANTENLTSSRRNRSRRSFGRLSSGNATPIGLVIDADRISASN</sequence>
<protein>
    <submittedName>
        <fullName evidence="2">Uncharacterized protein</fullName>
    </submittedName>
</protein>
<feature type="non-terminal residue" evidence="2">
    <location>
        <position position="71"/>
    </location>
</feature>
<reference evidence="2 3" key="1">
    <citation type="journal article" date="2021" name="Nat. Plants">
        <title>The Taxus genome provides insights into paclitaxel biosynthesis.</title>
        <authorList>
            <person name="Xiong X."/>
            <person name="Gou J."/>
            <person name="Liao Q."/>
            <person name="Li Y."/>
            <person name="Zhou Q."/>
            <person name="Bi G."/>
            <person name="Li C."/>
            <person name="Du R."/>
            <person name="Wang X."/>
            <person name="Sun T."/>
            <person name="Guo L."/>
            <person name="Liang H."/>
            <person name="Lu P."/>
            <person name="Wu Y."/>
            <person name="Zhang Z."/>
            <person name="Ro D.K."/>
            <person name="Shang Y."/>
            <person name="Huang S."/>
            <person name="Yan J."/>
        </authorList>
    </citation>
    <scope>NUCLEOTIDE SEQUENCE [LARGE SCALE GENOMIC DNA]</scope>
    <source>
        <strain evidence="2">Ta-2019</strain>
    </source>
</reference>
<dbReference type="EMBL" id="JAHRHJ020000001">
    <property type="protein sequence ID" value="KAH9330889.1"/>
    <property type="molecule type" value="Genomic_DNA"/>
</dbReference>
<name>A0AA38LPA2_TAXCH</name>
<dbReference type="OMA" id="CISGHSM"/>